<name>A0A3A3GJG7_PANTH</name>
<feature type="transmembrane region" description="Helical" evidence="7">
    <location>
        <begin position="453"/>
        <end position="478"/>
    </location>
</feature>
<dbReference type="GO" id="GO:0042773">
    <property type="term" value="P:ATP synthesis coupled electron transport"/>
    <property type="evidence" value="ECO:0007669"/>
    <property type="project" value="InterPro"/>
</dbReference>
<dbReference type="GO" id="GO:0048039">
    <property type="term" value="F:ubiquinone binding"/>
    <property type="evidence" value="ECO:0007669"/>
    <property type="project" value="TreeGrafter"/>
</dbReference>
<comment type="caution">
    <text evidence="9">The sequence shown here is derived from an EMBL/GenBank/DDBJ whole genome shotgun (WGS) entry which is preliminary data.</text>
</comment>
<dbReference type="OrthoDB" id="9811718at2"/>
<protein>
    <submittedName>
        <fullName evidence="9">NADH-quinone oxidoreductase subunit M</fullName>
    </submittedName>
</protein>
<sequence>MVNGLTSLPLLTLLTFSPLLGVLILLFVPKGRMRAIQIIGIAATFLPLILALTVYGIYDLVDKGSSLTEQYAWISLPLNLEIASGIQSWSFNIDYHLAIDGLSLPLVVMTTIVASMAAIASLGIKKRWKTYYILFLLLEVGMIGVFLARDLLLFFMFFEWTLVPTFFLIGIWGLMHREKAANRFLVYNGLGSALLLVAFVILTVTAGFTNHPDFPDGGHYIYSSNLNVIMDNLGSASAYVNQADYSVFYLTAGMKTTVFVLLLIAFGIKLPFFPFHTWMLQVHAEAPAPVVMLHSGILLKMGAYGLVQFGAALLPQETASWATVLAVLGVINVLYGAILAFRQRELRLLLAYSSISHMGFVLLGVAAMNELGIQGAVVQMVSHGFISALFFLLLGSLSERTGTTRIGELGGLAKSMPFLCGILLLAGLASLGLPGLSGFVAELLTLLGLYGTASWAAILGALGLIFSAAYVLRGVLAISYGPMDTRFEGLKDARLAEAIPIMVLTACIVLIGLFPSFVIAPIDNSVAHIIELFKVRG</sequence>
<proteinExistence type="inferred from homology"/>
<evidence type="ECO:0000256" key="2">
    <source>
        <dbReference type="ARBA" id="ARBA00009025"/>
    </source>
</evidence>
<dbReference type="GO" id="GO:0003954">
    <property type="term" value="F:NADH dehydrogenase activity"/>
    <property type="evidence" value="ECO:0007669"/>
    <property type="project" value="TreeGrafter"/>
</dbReference>
<dbReference type="GO" id="GO:0005886">
    <property type="term" value="C:plasma membrane"/>
    <property type="evidence" value="ECO:0007669"/>
    <property type="project" value="UniProtKB-SubCell"/>
</dbReference>
<reference evidence="9 10" key="1">
    <citation type="submission" date="2018-09" db="EMBL/GenBank/DDBJ databases">
        <title>Paenibacillus SK2017-BO5.</title>
        <authorList>
            <person name="Piskunova J.V."/>
            <person name="Dubiley S.A."/>
            <person name="Severinov K.V."/>
        </authorList>
    </citation>
    <scope>NUCLEOTIDE SEQUENCE [LARGE SCALE GENOMIC DNA]</scope>
    <source>
        <strain evidence="9 10">BO5</strain>
    </source>
</reference>
<feature type="transmembrane region" description="Helical" evidence="7">
    <location>
        <begin position="102"/>
        <end position="124"/>
    </location>
</feature>
<dbReference type="AlphaFoldDB" id="A0A3A3GJG7"/>
<evidence type="ECO:0000256" key="3">
    <source>
        <dbReference type="ARBA" id="ARBA00022692"/>
    </source>
</evidence>
<evidence type="ECO:0000313" key="9">
    <source>
        <dbReference type="EMBL" id="RJG24878.1"/>
    </source>
</evidence>
<comment type="subcellular location">
    <subcellularLocation>
        <location evidence="1">Cell membrane</location>
        <topology evidence="1">Multi-pass membrane protein</topology>
    </subcellularLocation>
    <subcellularLocation>
        <location evidence="6">Membrane</location>
        <topology evidence="6">Multi-pass membrane protein</topology>
    </subcellularLocation>
</comment>
<evidence type="ECO:0000313" key="10">
    <source>
        <dbReference type="Proteomes" id="UP000266177"/>
    </source>
</evidence>
<organism evidence="9 10">
    <name type="scientific">Paenibacillus thiaminolyticus</name>
    <name type="common">Bacillus thiaminolyticus</name>
    <dbReference type="NCBI Taxonomy" id="49283"/>
    <lineage>
        <taxon>Bacteria</taxon>
        <taxon>Bacillati</taxon>
        <taxon>Bacillota</taxon>
        <taxon>Bacilli</taxon>
        <taxon>Bacillales</taxon>
        <taxon>Paenibacillaceae</taxon>
        <taxon>Paenibacillus</taxon>
    </lineage>
</organism>
<dbReference type="Pfam" id="PF00361">
    <property type="entry name" value="Proton_antipo_M"/>
    <property type="match status" value="1"/>
</dbReference>
<dbReference type="InterPro" id="IPR010227">
    <property type="entry name" value="NADH_Q_OxRdtase_chainM/4"/>
</dbReference>
<dbReference type="RefSeq" id="WP_119792653.1">
    <property type="nucleotide sequence ID" value="NZ_QYZD01000005.1"/>
</dbReference>
<keyword evidence="3 6" id="KW-0812">Transmembrane</keyword>
<feature type="transmembrane region" description="Helical" evidence="7">
    <location>
        <begin position="131"/>
        <end position="148"/>
    </location>
</feature>
<dbReference type="GO" id="GO:0008137">
    <property type="term" value="F:NADH dehydrogenase (ubiquinone) activity"/>
    <property type="evidence" value="ECO:0007669"/>
    <property type="project" value="InterPro"/>
</dbReference>
<dbReference type="PRINTS" id="PR01437">
    <property type="entry name" value="NUOXDRDTASE4"/>
</dbReference>
<feature type="domain" description="NADH:quinone oxidoreductase/Mrp antiporter transmembrane" evidence="8">
    <location>
        <begin position="148"/>
        <end position="459"/>
    </location>
</feature>
<feature type="transmembrane region" description="Helical" evidence="7">
    <location>
        <begin position="35"/>
        <end position="58"/>
    </location>
</feature>
<evidence type="ECO:0000256" key="6">
    <source>
        <dbReference type="RuleBase" id="RU000320"/>
    </source>
</evidence>
<evidence type="ECO:0000256" key="4">
    <source>
        <dbReference type="ARBA" id="ARBA00022989"/>
    </source>
</evidence>
<feature type="transmembrane region" description="Helical" evidence="7">
    <location>
        <begin position="380"/>
        <end position="397"/>
    </location>
</feature>
<feature type="transmembrane region" description="Helical" evidence="7">
    <location>
        <begin position="154"/>
        <end position="174"/>
    </location>
</feature>
<dbReference type="Proteomes" id="UP000266177">
    <property type="component" value="Unassembled WGS sequence"/>
</dbReference>
<dbReference type="GO" id="GO:0015990">
    <property type="term" value="P:electron transport coupled proton transport"/>
    <property type="evidence" value="ECO:0007669"/>
    <property type="project" value="TreeGrafter"/>
</dbReference>
<dbReference type="EMBL" id="QYZD01000005">
    <property type="protein sequence ID" value="RJG24878.1"/>
    <property type="molecule type" value="Genomic_DNA"/>
</dbReference>
<comment type="similarity">
    <text evidence="2">Belongs to the complex I subunit 4 family.</text>
</comment>
<evidence type="ECO:0000256" key="7">
    <source>
        <dbReference type="SAM" id="Phobius"/>
    </source>
</evidence>
<feature type="transmembrane region" description="Helical" evidence="7">
    <location>
        <begin position="186"/>
        <end position="208"/>
    </location>
</feature>
<dbReference type="PANTHER" id="PTHR43507:SF1">
    <property type="entry name" value="NADH-UBIQUINONE OXIDOREDUCTASE CHAIN 4"/>
    <property type="match status" value="1"/>
</dbReference>
<dbReference type="PANTHER" id="PTHR43507">
    <property type="entry name" value="NADH-UBIQUINONE OXIDOREDUCTASE CHAIN 4"/>
    <property type="match status" value="1"/>
</dbReference>
<dbReference type="InterPro" id="IPR001750">
    <property type="entry name" value="ND/Mrp_TM"/>
</dbReference>
<keyword evidence="5 7" id="KW-0472">Membrane</keyword>
<accession>A0A3A3GJG7</accession>
<feature type="transmembrane region" description="Helical" evidence="7">
    <location>
        <begin position="6"/>
        <end position="28"/>
    </location>
</feature>
<keyword evidence="4 7" id="KW-1133">Transmembrane helix</keyword>
<dbReference type="NCBIfam" id="TIGR01972">
    <property type="entry name" value="NDH_I_M"/>
    <property type="match status" value="1"/>
</dbReference>
<dbReference type="InterPro" id="IPR003918">
    <property type="entry name" value="NADH_UbQ_OxRdtase"/>
</dbReference>
<feature type="transmembrane region" description="Helical" evidence="7">
    <location>
        <begin position="499"/>
        <end position="522"/>
    </location>
</feature>
<gene>
    <name evidence="9" type="ORF">DQX05_08520</name>
</gene>
<evidence type="ECO:0000256" key="5">
    <source>
        <dbReference type="ARBA" id="ARBA00023136"/>
    </source>
</evidence>
<evidence type="ECO:0000259" key="8">
    <source>
        <dbReference type="Pfam" id="PF00361"/>
    </source>
</evidence>
<feature type="transmembrane region" description="Helical" evidence="7">
    <location>
        <begin position="319"/>
        <end position="341"/>
    </location>
</feature>
<feature type="transmembrane region" description="Helical" evidence="7">
    <location>
        <begin position="348"/>
        <end position="368"/>
    </location>
</feature>
<feature type="transmembrane region" description="Helical" evidence="7">
    <location>
        <begin position="418"/>
        <end position="441"/>
    </location>
</feature>
<feature type="transmembrane region" description="Helical" evidence="7">
    <location>
        <begin position="288"/>
        <end position="307"/>
    </location>
</feature>
<evidence type="ECO:0000256" key="1">
    <source>
        <dbReference type="ARBA" id="ARBA00004651"/>
    </source>
</evidence>